<dbReference type="SUPFAM" id="SSF48208">
    <property type="entry name" value="Six-hairpin glycosidases"/>
    <property type="match status" value="1"/>
</dbReference>
<feature type="domain" description="Glycogen debranching enzyme central" evidence="20">
    <location>
        <begin position="749"/>
        <end position="992"/>
    </location>
</feature>
<proteinExistence type="inferred from homology"/>
<evidence type="ECO:0000256" key="3">
    <source>
        <dbReference type="ARBA" id="ARBA00003530"/>
    </source>
</evidence>
<dbReference type="Pfam" id="PF14702">
    <property type="entry name" value="hGDE_central"/>
    <property type="match status" value="1"/>
</dbReference>
<evidence type="ECO:0000256" key="5">
    <source>
        <dbReference type="ARBA" id="ARBA00012560"/>
    </source>
</evidence>
<feature type="domain" description="Glycogen debranching enzyme glucanotransferase" evidence="19">
    <location>
        <begin position="142"/>
        <end position="579"/>
    </location>
</feature>
<keyword evidence="14" id="KW-0326">Glycosidase</keyword>
<dbReference type="InterPro" id="IPR012341">
    <property type="entry name" value="6hp_glycosidase-like_sf"/>
</dbReference>
<reference evidence="22" key="3">
    <citation type="submission" date="2025-08" db="UniProtKB">
        <authorList>
            <consortium name="RefSeq"/>
        </authorList>
    </citation>
    <scope>IDENTIFICATION</scope>
    <source>
        <strain evidence="22">CBS 342.82</strain>
    </source>
</reference>
<dbReference type="RefSeq" id="XP_033461222.1">
    <property type="nucleotide sequence ID" value="XM_033601103.1"/>
</dbReference>
<dbReference type="Pfam" id="PF14701">
    <property type="entry name" value="hDGE_amylase"/>
    <property type="match status" value="1"/>
</dbReference>
<dbReference type="Pfam" id="PF06202">
    <property type="entry name" value="GDE_C"/>
    <property type="match status" value="1"/>
</dbReference>
<evidence type="ECO:0000256" key="1">
    <source>
        <dbReference type="ARBA" id="ARBA00000439"/>
    </source>
</evidence>
<name>A0A6J3M802_9PEZI</name>
<evidence type="ECO:0000256" key="6">
    <source>
        <dbReference type="ARBA" id="ARBA00012778"/>
    </source>
</evidence>
<protein>
    <recommendedName>
        <fullName evidence="7">Glycogen debranching enzyme</fullName>
        <ecNumber evidence="5">2.4.1.25</ecNumber>
        <ecNumber evidence="6">3.2.1.33</ecNumber>
    </recommendedName>
    <alternativeName>
        <fullName evidence="16">Glycogen debrancher</fullName>
    </alternativeName>
</protein>
<dbReference type="GO" id="GO:0004134">
    <property type="term" value="F:4-alpha-glucanotransferase activity"/>
    <property type="evidence" value="ECO:0007669"/>
    <property type="project" value="UniProtKB-EC"/>
</dbReference>
<gene>
    <name evidence="22" type="ORF">K489DRAFT_315615</name>
</gene>
<dbReference type="InterPro" id="IPR010401">
    <property type="entry name" value="AGL/Gdb1"/>
</dbReference>
<evidence type="ECO:0000256" key="14">
    <source>
        <dbReference type="ARBA" id="ARBA00023295"/>
    </source>
</evidence>
<feature type="domain" description="Eukaryotic glycogen debranching enzyme N-terminal" evidence="18">
    <location>
        <begin position="43"/>
        <end position="138"/>
    </location>
</feature>
<evidence type="ECO:0000256" key="11">
    <source>
        <dbReference type="ARBA" id="ARBA00022801"/>
    </source>
</evidence>
<evidence type="ECO:0000313" key="22">
    <source>
        <dbReference type="RefSeq" id="XP_033461222.1"/>
    </source>
</evidence>
<comment type="similarity">
    <text evidence="15">Belongs to the glycogen debranching enzyme family.</text>
</comment>
<comment type="subcellular location">
    <subcellularLocation>
        <location evidence="4">Cytoplasm</location>
    </subcellularLocation>
</comment>
<evidence type="ECO:0000256" key="2">
    <source>
        <dbReference type="ARBA" id="ARBA00000927"/>
    </source>
</evidence>
<evidence type="ECO:0000256" key="12">
    <source>
        <dbReference type="ARBA" id="ARBA00023056"/>
    </source>
</evidence>
<keyword evidence="8" id="KW-0963">Cytoplasm</keyword>
<evidence type="ECO:0000256" key="4">
    <source>
        <dbReference type="ARBA" id="ARBA00004496"/>
    </source>
</evidence>
<dbReference type="OrthoDB" id="10248904at2759"/>
<dbReference type="InterPro" id="IPR008928">
    <property type="entry name" value="6-hairpin_glycosidase_sf"/>
</dbReference>
<dbReference type="EC" id="2.4.1.25" evidence="5"/>
<evidence type="ECO:0000256" key="9">
    <source>
        <dbReference type="ARBA" id="ARBA00022676"/>
    </source>
</evidence>
<dbReference type="FunFam" id="1.50.10.10:FF:000039">
    <property type="entry name" value="Glycogen debranching enzyme Gdb1, putative"/>
    <property type="match status" value="1"/>
</dbReference>
<dbReference type="Gene3D" id="3.20.20.80">
    <property type="entry name" value="Glycosidases"/>
    <property type="match status" value="2"/>
</dbReference>
<dbReference type="CDD" id="cd11327">
    <property type="entry name" value="AmyAc_Glg_debranch_2"/>
    <property type="match status" value="1"/>
</dbReference>
<evidence type="ECO:0000256" key="7">
    <source>
        <dbReference type="ARBA" id="ARBA00020723"/>
    </source>
</evidence>
<dbReference type="GO" id="GO:0005737">
    <property type="term" value="C:cytoplasm"/>
    <property type="evidence" value="ECO:0007669"/>
    <property type="project" value="UniProtKB-SubCell"/>
</dbReference>
<dbReference type="GO" id="GO:0005978">
    <property type="term" value="P:glycogen biosynthetic process"/>
    <property type="evidence" value="ECO:0007669"/>
    <property type="project" value="UniProtKB-KW"/>
</dbReference>
<keyword evidence="11 22" id="KW-0378">Hydrolase</keyword>
<keyword evidence="21" id="KW-1185">Reference proteome</keyword>
<evidence type="ECO:0000256" key="15">
    <source>
        <dbReference type="ARBA" id="ARBA00025780"/>
    </source>
</evidence>
<reference evidence="22" key="2">
    <citation type="submission" date="2020-04" db="EMBL/GenBank/DDBJ databases">
        <authorList>
            <consortium name="NCBI Genome Project"/>
        </authorList>
    </citation>
    <scope>NUCLEOTIDE SEQUENCE</scope>
    <source>
        <strain evidence="22">CBS 342.82</strain>
    </source>
</reference>
<evidence type="ECO:0000259" key="17">
    <source>
        <dbReference type="Pfam" id="PF06202"/>
    </source>
</evidence>
<keyword evidence="12" id="KW-0320">Glycogen biosynthesis</keyword>
<dbReference type="EC" id="3.2.1.33" evidence="6"/>
<dbReference type="SUPFAM" id="SSF51445">
    <property type="entry name" value="(Trans)glycosidases"/>
    <property type="match status" value="1"/>
</dbReference>
<dbReference type="InterPro" id="IPR032792">
    <property type="entry name" value="AGL_glucanoTrfase"/>
</dbReference>
<accession>A0A6J3M802</accession>
<dbReference type="InterPro" id="IPR032790">
    <property type="entry name" value="GDE_C"/>
</dbReference>
<keyword evidence="9" id="KW-0328">Glycosyltransferase</keyword>
<comment type="catalytic activity">
    <reaction evidence="2">
        <text>Hydrolysis of (1-&gt;6)-alpha-D-glucosidic branch linkages in glycogen phosphorylase limit dextrin.</text>
        <dbReference type="EC" id="3.2.1.33"/>
    </reaction>
</comment>
<dbReference type="GO" id="GO:0005980">
    <property type="term" value="P:glycogen catabolic process"/>
    <property type="evidence" value="ECO:0007669"/>
    <property type="project" value="InterPro"/>
</dbReference>
<evidence type="ECO:0000313" key="21">
    <source>
        <dbReference type="Proteomes" id="UP000504637"/>
    </source>
</evidence>
<dbReference type="GO" id="GO:0004135">
    <property type="term" value="F:amylo-alpha-1,6-glucosidase activity"/>
    <property type="evidence" value="ECO:0007669"/>
    <property type="project" value="UniProtKB-EC"/>
</dbReference>
<sequence>MSPPQVSNTTIYHLPLKDDGSPNLHGDTSYIYLAPPTKPHYSIRFEIEGTSSICRDGSLWVNLPKKGESFDRAKFTEYKLKPTFNENIKIDVPVYLAGAFEFYCSYTPLPPFTTGTSEVPKPTRTPSHYIDVSPNLRLDNSHLPLDAISIISVLSKFMGKFPADFNRHLHGISERGYNMVHFTPLMMRGDSNSPYSIYDQHTFDKTIFPRGATDIEELVKNMEQHYGLLSLTDVVWNHTANNSKWLEEHPEAGYNIETAPHLQAAYELDSALLQFSSKLASFGLPTHLTGTGDLLKIMDGIKVHVIAPLKLWEFYVLDADKDTQLTVAAWLENKVDFDGEVPDDIANASLKDKADWIRNHCCPGTDRMGERYRRKVAPERAAAILKKLFGTYNKQVNSSADERTAYSAMHQLLNEVNLEWYKEYDADLTVIMEQIFNRTKYMRLEENGPKIGDITIQNPLIETYFTRLPVNETTEKHHPDALALANNGWVWAADVMRDNAGPKSKVYLRRELIVWGDCVKLRYGSKPEDSPFLWKFMTEYTQLMAKYFHGFRIDNCHSTPLHVASHMLDAARHVQPNLVVAAELFSGDEKMDFLYCQKLGISFLIREAMQCWSTAEMSKLVHVNSGRPIGSFEVDDISGADKQAPVNGTANGQLPQGREIVHKIVPSKIHALLMDCTHDNETPVQRRDGRDTLPTSALVAMCASASGSVFGMDELYPQLIELVHETRPYTSPYSDLKEGQSLRIGPSEGIGGVKRLMNQLHTIMGKDGYDESFVHHDNEYITVHRMHPKSRKGYFLIAHTAYPGYGNGNGGFGPQTLTGTKAKLLGAWALECDQSEAAKKAAINDKVLRGVPSSTKDLRGVNVEQRGDNAVITVPSHFPPGSIAIFETWIPGAEHSEGLDKFLTSGAREAFKDCNLNDINAILYRADSEERALSNGADGTYSIPGIGNLVYCGLQGWQSVLRDVVQENNLGHAICNHLREGQWSFDYIVGRLEKLAQRDIYKHLAGPADWLKQRFDAIRPVPSFLLPRCFALVIGTAHKAAEECAIEQMHPTIQNGQRFLKELAMVSCQVQGYMENAKLWPDKLDPSLAAGLPHFAQDWARVWGRDTMIAMRGLLTCTGRYDEAKEHLLCFASLVKHGMIPNLVNSGKLPRYNSRDSVWFFLQNIQDYVKLAPHGDGFLQERVRRRFLPYKDDWFAWDDKRAYSESSSVEDVIQECLQRHASGMHFREYNAGPDLDSQMKSEGFNIDIEVDWSNGIIYGGNEWNCGTWMDKMGDSAKAGNKGHPGTSRDGAPVEITGLLYSALHWVDTLKSAGKFKYDGVTTSAGKLITYGAWAAKIKDSFEHHYYVPTDESQWPQYDVNPKVVNRHGVYKDVHRCKKEYRDYQLRPNFPIAMVVAPELFDPAHALGALALVDKHLRGPTGMATLDPGDMEYYPDYINSDDSDNYHIAHGLNYHSGPEWLWPTGFFLRALLHFDLKRRDTPAGRVEAFQQVTQRLHGCKAMIRDTPWRGLTELTNKNGSFCSDSCPTQAWSAGCIIDLYDDASRYKIDPAQ</sequence>
<evidence type="ECO:0000256" key="16">
    <source>
        <dbReference type="ARBA" id="ARBA00031477"/>
    </source>
</evidence>
<evidence type="ECO:0000256" key="13">
    <source>
        <dbReference type="ARBA" id="ARBA00023268"/>
    </source>
</evidence>
<evidence type="ECO:0000256" key="10">
    <source>
        <dbReference type="ARBA" id="ARBA00022679"/>
    </source>
</evidence>
<evidence type="ECO:0000259" key="18">
    <source>
        <dbReference type="Pfam" id="PF14699"/>
    </source>
</evidence>
<comment type="function">
    <text evidence="3">Multifunctional enzyme acting as 1,4-alpha-D-glucan:1,4-alpha-D-glucan 4-alpha-D-glycosyltransferase and amylo-1,6-glucosidase in glycogen degradation.</text>
</comment>
<dbReference type="PANTHER" id="PTHR10569">
    <property type="entry name" value="GLYCOGEN DEBRANCHING ENZYME"/>
    <property type="match status" value="1"/>
</dbReference>
<dbReference type="Pfam" id="PF14699">
    <property type="entry name" value="hGDE_N"/>
    <property type="match status" value="1"/>
</dbReference>
<dbReference type="InterPro" id="IPR029436">
    <property type="entry name" value="AGL_euk_N"/>
</dbReference>
<keyword evidence="13" id="KW-0511">Multifunctional enzyme</keyword>
<dbReference type="Gene3D" id="1.50.10.10">
    <property type="match status" value="1"/>
</dbReference>
<dbReference type="InterPro" id="IPR017853">
    <property type="entry name" value="GH"/>
</dbReference>
<dbReference type="Proteomes" id="UP000504637">
    <property type="component" value="Unplaced"/>
</dbReference>
<reference evidence="22" key="1">
    <citation type="submission" date="2020-01" db="EMBL/GenBank/DDBJ databases">
        <authorList>
            <consortium name="DOE Joint Genome Institute"/>
            <person name="Haridas S."/>
            <person name="Albert R."/>
            <person name="Binder M."/>
            <person name="Bloem J."/>
            <person name="Labutti K."/>
            <person name="Salamov A."/>
            <person name="Andreopoulos B."/>
            <person name="Baker S.E."/>
            <person name="Barry K."/>
            <person name="Bills G."/>
            <person name="Bluhm B.H."/>
            <person name="Cannon C."/>
            <person name="Castanera R."/>
            <person name="Culley D.E."/>
            <person name="Daum C."/>
            <person name="Ezra D."/>
            <person name="Gonzalez J.B."/>
            <person name="Henrissat B."/>
            <person name="Kuo A."/>
            <person name="Liang C."/>
            <person name="Lipzen A."/>
            <person name="Lutzoni F."/>
            <person name="Magnuson J."/>
            <person name="Mondo S."/>
            <person name="Nolan M."/>
            <person name="Ohm R."/>
            <person name="Pangilinan J."/>
            <person name="Park H.-J."/>
            <person name="Ramirez L."/>
            <person name="Alfaro M."/>
            <person name="Sun H."/>
            <person name="Tritt A."/>
            <person name="Yoshinaga Y."/>
            <person name="Zwiers L.-H."/>
            <person name="Turgeon B.G."/>
            <person name="Goodwin S.B."/>
            <person name="Spatafora J.W."/>
            <person name="Crous P.W."/>
            <person name="Grigoriev I.V."/>
        </authorList>
    </citation>
    <scope>NUCLEOTIDE SEQUENCE</scope>
    <source>
        <strain evidence="22">CBS 342.82</strain>
    </source>
</reference>
<evidence type="ECO:0000259" key="20">
    <source>
        <dbReference type="Pfam" id="PF14702"/>
    </source>
</evidence>
<comment type="catalytic activity">
    <reaction evidence="1">
        <text>Transfers a segment of a (1-&gt;4)-alpha-D-glucan to a new position in an acceptor, which may be glucose or a (1-&gt;4)-alpha-D-glucan.</text>
        <dbReference type="EC" id="2.4.1.25"/>
    </reaction>
</comment>
<dbReference type="FunFam" id="3.20.20.80:FF:000242">
    <property type="entry name" value="Glycogen debranching enzyme Gdb1, putative"/>
    <property type="match status" value="1"/>
</dbReference>
<feature type="domain" description="Glycogen debranching enzyme C-terminal" evidence="17">
    <location>
        <begin position="1082"/>
        <end position="1536"/>
    </location>
</feature>
<keyword evidence="10" id="KW-0808">Transferase</keyword>
<dbReference type="PANTHER" id="PTHR10569:SF2">
    <property type="entry name" value="GLYCOGEN DEBRANCHING ENZYME"/>
    <property type="match status" value="1"/>
</dbReference>
<dbReference type="InterPro" id="IPR032788">
    <property type="entry name" value="AGL_central"/>
</dbReference>
<evidence type="ECO:0000256" key="8">
    <source>
        <dbReference type="ARBA" id="ARBA00022490"/>
    </source>
</evidence>
<evidence type="ECO:0000259" key="19">
    <source>
        <dbReference type="Pfam" id="PF14701"/>
    </source>
</evidence>
<dbReference type="GeneID" id="54358903"/>
<organism evidence="22">
    <name type="scientific">Dissoconium aciculare CBS 342.82</name>
    <dbReference type="NCBI Taxonomy" id="1314786"/>
    <lineage>
        <taxon>Eukaryota</taxon>
        <taxon>Fungi</taxon>
        <taxon>Dikarya</taxon>
        <taxon>Ascomycota</taxon>
        <taxon>Pezizomycotina</taxon>
        <taxon>Dothideomycetes</taxon>
        <taxon>Dothideomycetidae</taxon>
        <taxon>Mycosphaerellales</taxon>
        <taxon>Dissoconiaceae</taxon>
        <taxon>Dissoconium</taxon>
    </lineage>
</organism>